<dbReference type="EC" id="2.7.13.3" evidence="2"/>
<name>A0A7X0LVD0_9BACI</name>
<dbReference type="InterPro" id="IPR004358">
    <property type="entry name" value="Sig_transdc_His_kin-like_C"/>
</dbReference>
<dbReference type="SUPFAM" id="SSF55785">
    <property type="entry name" value="PYP-like sensor domain (PAS domain)"/>
    <property type="match status" value="1"/>
</dbReference>
<comment type="catalytic activity">
    <reaction evidence="1">
        <text>ATP + protein L-histidine = ADP + protein N-phospho-L-histidine.</text>
        <dbReference type="EC" id="2.7.13.3"/>
    </reaction>
</comment>
<evidence type="ECO:0000256" key="1">
    <source>
        <dbReference type="ARBA" id="ARBA00000085"/>
    </source>
</evidence>
<gene>
    <name evidence="11" type="ORF">HNR53_001055</name>
</gene>
<dbReference type="Pfam" id="PF13426">
    <property type="entry name" value="PAS_9"/>
    <property type="match status" value="1"/>
</dbReference>
<evidence type="ECO:0000256" key="2">
    <source>
        <dbReference type="ARBA" id="ARBA00012438"/>
    </source>
</evidence>
<dbReference type="CDD" id="cd00130">
    <property type="entry name" value="PAS"/>
    <property type="match status" value="1"/>
</dbReference>
<evidence type="ECO:0000313" key="12">
    <source>
        <dbReference type="Proteomes" id="UP000531594"/>
    </source>
</evidence>
<dbReference type="PRINTS" id="PR00344">
    <property type="entry name" value="BCTRLSENSOR"/>
</dbReference>
<dbReference type="Pfam" id="PF02518">
    <property type="entry name" value="HATPase_c"/>
    <property type="match status" value="1"/>
</dbReference>
<accession>A0A7X0LVD0</accession>
<dbReference type="RefSeq" id="WP_246439323.1">
    <property type="nucleotide sequence ID" value="NZ_JACHGK010000002.1"/>
</dbReference>
<dbReference type="Pfam" id="PF00512">
    <property type="entry name" value="HisKA"/>
    <property type="match status" value="1"/>
</dbReference>
<dbReference type="PANTHER" id="PTHR43065">
    <property type="entry name" value="SENSOR HISTIDINE KINASE"/>
    <property type="match status" value="1"/>
</dbReference>
<organism evidence="11 12">
    <name type="scientific">Bacillus benzoevorans</name>
    <dbReference type="NCBI Taxonomy" id="1456"/>
    <lineage>
        <taxon>Bacteria</taxon>
        <taxon>Bacillati</taxon>
        <taxon>Bacillota</taxon>
        <taxon>Bacilli</taxon>
        <taxon>Bacillales</taxon>
        <taxon>Bacillaceae</taxon>
        <taxon>Bacillus</taxon>
    </lineage>
</organism>
<dbReference type="InterPro" id="IPR036890">
    <property type="entry name" value="HATPase_C_sf"/>
</dbReference>
<evidence type="ECO:0000256" key="7">
    <source>
        <dbReference type="ARBA" id="ARBA00022840"/>
    </source>
</evidence>
<reference evidence="11 12" key="1">
    <citation type="submission" date="2020-08" db="EMBL/GenBank/DDBJ databases">
        <title>Genomic Encyclopedia of Type Strains, Phase IV (KMG-IV): sequencing the most valuable type-strain genomes for metagenomic binning, comparative biology and taxonomic classification.</title>
        <authorList>
            <person name="Goeker M."/>
        </authorList>
    </citation>
    <scope>NUCLEOTIDE SEQUENCE [LARGE SCALE GENOMIC DNA]</scope>
    <source>
        <strain evidence="11 12">DSM 5391</strain>
    </source>
</reference>
<dbReference type="PANTHER" id="PTHR43065:SF10">
    <property type="entry name" value="PEROXIDE STRESS-ACTIVATED HISTIDINE KINASE MAK3"/>
    <property type="match status" value="1"/>
</dbReference>
<dbReference type="GO" id="GO:0005524">
    <property type="term" value="F:ATP binding"/>
    <property type="evidence" value="ECO:0007669"/>
    <property type="project" value="UniProtKB-KW"/>
</dbReference>
<dbReference type="Proteomes" id="UP000531594">
    <property type="component" value="Unassembled WGS sequence"/>
</dbReference>
<dbReference type="InterPro" id="IPR003594">
    <property type="entry name" value="HATPase_dom"/>
</dbReference>
<evidence type="ECO:0000256" key="3">
    <source>
        <dbReference type="ARBA" id="ARBA00022553"/>
    </source>
</evidence>
<dbReference type="AlphaFoldDB" id="A0A7X0LVD0"/>
<dbReference type="SMART" id="SM00388">
    <property type="entry name" value="HisKA"/>
    <property type="match status" value="1"/>
</dbReference>
<keyword evidence="7" id="KW-0067">ATP-binding</keyword>
<evidence type="ECO:0000256" key="8">
    <source>
        <dbReference type="ARBA" id="ARBA00023012"/>
    </source>
</evidence>
<evidence type="ECO:0000259" key="10">
    <source>
        <dbReference type="PROSITE" id="PS50112"/>
    </source>
</evidence>
<dbReference type="NCBIfam" id="TIGR00229">
    <property type="entry name" value="sensory_box"/>
    <property type="match status" value="1"/>
</dbReference>
<dbReference type="EMBL" id="JACHGK010000002">
    <property type="protein sequence ID" value="MBB6444447.1"/>
    <property type="molecule type" value="Genomic_DNA"/>
</dbReference>
<dbReference type="Gene3D" id="1.10.287.130">
    <property type="match status" value="1"/>
</dbReference>
<evidence type="ECO:0000256" key="6">
    <source>
        <dbReference type="ARBA" id="ARBA00022777"/>
    </source>
</evidence>
<keyword evidence="12" id="KW-1185">Reference proteome</keyword>
<dbReference type="CDD" id="cd00082">
    <property type="entry name" value="HisKA"/>
    <property type="match status" value="1"/>
</dbReference>
<dbReference type="InterPro" id="IPR005467">
    <property type="entry name" value="His_kinase_dom"/>
</dbReference>
<evidence type="ECO:0000256" key="5">
    <source>
        <dbReference type="ARBA" id="ARBA00022741"/>
    </source>
</evidence>
<dbReference type="InterPro" id="IPR036097">
    <property type="entry name" value="HisK_dim/P_sf"/>
</dbReference>
<feature type="domain" description="Histidine kinase" evidence="9">
    <location>
        <begin position="145"/>
        <end position="347"/>
    </location>
</feature>
<keyword evidence="4 11" id="KW-0808">Transferase</keyword>
<dbReference type="SUPFAM" id="SSF55874">
    <property type="entry name" value="ATPase domain of HSP90 chaperone/DNA topoisomerase II/histidine kinase"/>
    <property type="match status" value="1"/>
</dbReference>
<dbReference type="SUPFAM" id="SSF47384">
    <property type="entry name" value="Homodimeric domain of signal transducing histidine kinase"/>
    <property type="match status" value="1"/>
</dbReference>
<dbReference type="GO" id="GO:0000155">
    <property type="term" value="F:phosphorelay sensor kinase activity"/>
    <property type="evidence" value="ECO:0007669"/>
    <property type="project" value="InterPro"/>
</dbReference>
<dbReference type="InterPro" id="IPR000014">
    <property type="entry name" value="PAS"/>
</dbReference>
<dbReference type="Gene3D" id="3.30.450.20">
    <property type="entry name" value="PAS domain"/>
    <property type="match status" value="1"/>
</dbReference>
<dbReference type="PROSITE" id="PS50109">
    <property type="entry name" value="HIS_KIN"/>
    <property type="match status" value="1"/>
</dbReference>
<dbReference type="InterPro" id="IPR003661">
    <property type="entry name" value="HisK_dim/P_dom"/>
</dbReference>
<feature type="domain" description="PAS" evidence="10">
    <location>
        <begin position="14"/>
        <end position="54"/>
    </location>
</feature>
<evidence type="ECO:0000259" key="9">
    <source>
        <dbReference type="PROSITE" id="PS50109"/>
    </source>
</evidence>
<evidence type="ECO:0000256" key="4">
    <source>
        <dbReference type="ARBA" id="ARBA00022679"/>
    </source>
</evidence>
<comment type="caution">
    <text evidence="11">The sequence shown here is derived from an EMBL/GenBank/DDBJ whole genome shotgun (WGS) entry which is preliminary data.</text>
</comment>
<dbReference type="SMART" id="SM00387">
    <property type="entry name" value="HATPase_c"/>
    <property type="match status" value="1"/>
</dbReference>
<keyword evidence="6 11" id="KW-0418">Kinase</keyword>
<keyword evidence="3" id="KW-0597">Phosphoprotein</keyword>
<dbReference type="InterPro" id="IPR035965">
    <property type="entry name" value="PAS-like_dom_sf"/>
</dbReference>
<evidence type="ECO:0000313" key="11">
    <source>
        <dbReference type="EMBL" id="MBB6444447.1"/>
    </source>
</evidence>
<sequence>MVQTIDSIHIDHQQLTDNSLNTILIVDKDQTILYCNKSFLELFEASEEDVLNKSVCCFIPSYQHKMCEELLVEMFTKQVTIEPKDMKMKKNSGEIIEVEMMCTPYFIEGNISAQIIMRSMTSRKVTEKLLCDSEKLASIGQLAAGIAHEIKNPLTSVKGFIQLLKESYPHHYLDMMESELNNALNTLHNLLQVSRPDLPDEPLVPIDVSMELSSLLPLFQEKLYSIKIEMDIKDSGIFIVGKKNLLLKAFFNLIKNAIEAIEGNGKIKIKHFFQDGWIHIKLSDTGKGIPPENVEMLGTPFLSTKTNGTGLGLTQVYRAIKEHEGIILVDSILGKGTTFHIQIPVKYSPHL</sequence>
<keyword evidence="8" id="KW-0902">Two-component regulatory system</keyword>
<dbReference type="PROSITE" id="PS50112">
    <property type="entry name" value="PAS"/>
    <property type="match status" value="1"/>
</dbReference>
<keyword evidence="5" id="KW-0547">Nucleotide-binding</keyword>
<dbReference type="SMART" id="SM00091">
    <property type="entry name" value="PAS"/>
    <property type="match status" value="1"/>
</dbReference>
<proteinExistence type="predicted"/>
<dbReference type="Gene3D" id="3.30.565.10">
    <property type="entry name" value="Histidine kinase-like ATPase, C-terminal domain"/>
    <property type="match status" value="1"/>
</dbReference>
<protein>
    <recommendedName>
        <fullName evidence="2">histidine kinase</fullName>
        <ecNumber evidence="2">2.7.13.3</ecNumber>
    </recommendedName>
</protein>